<organism evidence="1 2">
    <name type="scientific">Alicyclobacillus acidoterrestris (strain ATCC 49025 / DSM 3922 / CIP 106132 / NCIMB 13137 / GD3B)</name>
    <dbReference type="NCBI Taxonomy" id="1356854"/>
    <lineage>
        <taxon>Bacteria</taxon>
        <taxon>Bacillati</taxon>
        <taxon>Bacillota</taxon>
        <taxon>Bacilli</taxon>
        <taxon>Bacillales</taxon>
        <taxon>Alicyclobacillaceae</taxon>
        <taxon>Alicyclobacillus</taxon>
    </lineage>
</organism>
<dbReference type="EMBL" id="CP080467">
    <property type="protein sequence ID" value="UNO49042.1"/>
    <property type="molecule type" value="Genomic_DNA"/>
</dbReference>
<sequence length="131" mass="14453">MTEQDLIAHIAHTHHHVNLLSKIVQELIPKQPRFHEEIFQPSSVGAAVKVINIPFMARFACFFNPNDAGLFISEGQLGTQPPGAKPISAGKNISMQIQQTQILTLFQPDAISSPSPVIIQFSDRPIPLYMG</sequence>
<keyword evidence="2" id="KW-1185">Reference proteome</keyword>
<gene>
    <name evidence="1" type="ORF">K1I37_00245</name>
</gene>
<dbReference type="STRING" id="1356854.N007_11960"/>
<dbReference type="RefSeq" id="WP_021297450.1">
    <property type="nucleotide sequence ID" value="NZ_AURB01000154.1"/>
</dbReference>
<evidence type="ECO:0000313" key="1">
    <source>
        <dbReference type="EMBL" id="UNO49042.1"/>
    </source>
</evidence>
<proteinExistence type="predicted"/>
<dbReference type="AlphaFoldDB" id="T0D234"/>
<dbReference type="Proteomes" id="UP000829401">
    <property type="component" value="Chromosome"/>
</dbReference>
<evidence type="ECO:0000313" key="2">
    <source>
        <dbReference type="Proteomes" id="UP000829401"/>
    </source>
</evidence>
<accession>T0D234</accession>
<dbReference type="KEGG" id="aaco:K1I37_00245"/>
<reference evidence="2" key="1">
    <citation type="journal article" date="2022" name="G3 (Bethesda)">
        <title>Unveiling the complete genome sequence of Alicyclobacillus acidoterrestris DSM 3922T, a taint-producing strain.</title>
        <authorList>
            <person name="Leonardo I.C."/>
            <person name="Barreto Crespo M.T."/>
            <person name="Gaspar F.B."/>
        </authorList>
    </citation>
    <scope>NUCLEOTIDE SEQUENCE [LARGE SCALE GENOMIC DNA]</scope>
    <source>
        <strain evidence="2">DSM 3922</strain>
    </source>
</reference>
<name>T0D234_ALIAG</name>
<protein>
    <submittedName>
        <fullName evidence="1">Uncharacterized protein</fullName>
    </submittedName>
</protein>
<accession>A0A9E7CZU2</accession>